<protein>
    <submittedName>
        <fullName evidence="1">Uncharacterized protein</fullName>
    </submittedName>
</protein>
<sequence>MLFKEERSLFVIYNSGDILGLHKYIYYGDLDKFKSLITRDLIKQYQESIYFCIDYGCKRNFEFAEYIHKNVEFIDIRYKMSITATYIRNGKYDNSLYIDKFDYSQYRHIKKEKVYPLIKYTKLHNILLFVAILNSFELPITANYLYPINKLKSRYNIPNNSESKKLTDYSSFIFSKHKYSRTDLDIYSFSNPPGDFEHICNLEREILRLYLDKDYKEDKQLCPINKINIMNDIRFAIEGFSNKKFMNYCLSKFILVAPKMSIPLVLKHKPFLIFGNTPIDFYYLNEYIAINHLYRHNFIYSAIMYHCTGIEPYIGKEIDYCYIEACLKSCNFTILNLLKKLNKKCYKRVDYENEKYIESPEEIYLYYDIIAKESRLDLNEFRYI</sequence>
<keyword evidence="1" id="KW-0614">Plasmid</keyword>
<geneLocation type="plasmid" evidence="1">
    <name>pWR1A</name>
</geneLocation>
<reference evidence="1" key="1">
    <citation type="submission" date="2003-12" db="EMBL/GenBank/DDBJ databases">
        <title>Novel yeast killer toxins inhibit progression through the S-phase and cause DNA damage checkpoint activation.</title>
        <authorList>
            <person name="Klassen R."/>
            <person name="Teichert S."/>
            <person name="Meinhardt F."/>
        </authorList>
    </citation>
    <scope>NUCLEOTIDE SEQUENCE</scope>
    <source>
        <strain evidence="1">CBS6693</strain>
        <plasmid evidence="1">pWR1A</plasmid>
    </source>
</reference>
<name>Q707W0_9ASCO</name>
<dbReference type="AlphaFoldDB" id="Q707W0"/>
<dbReference type="EMBL" id="AJ617332">
    <property type="protein sequence ID" value="CAE84953.1"/>
    <property type="molecule type" value="Genomic_DNA"/>
</dbReference>
<evidence type="ECO:0000313" key="1">
    <source>
        <dbReference type="EMBL" id="CAE84953.1"/>
    </source>
</evidence>
<proteinExistence type="predicted"/>
<organism evidence="1">
    <name type="scientific">Debaryomyces robertsiae</name>
    <dbReference type="NCBI Taxonomy" id="28555"/>
    <lineage>
        <taxon>Eukaryota</taxon>
        <taxon>Fungi</taxon>
        <taxon>Dikarya</taxon>
        <taxon>Ascomycota</taxon>
        <taxon>Saccharomycotina</taxon>
        <taxon>Pichiomycetes</taxon>
        <taxon>Debaryomycetaceae</taxon>
        <taxon>Debaryomyces</taxon>
    </lineage>
</organism>
<accession>Q707W0</accession>